<feature type="domain" description="Methyltransferase type 11" evidence="5">
    <location>
        <begin position="45"/>
        <end position="134"/>
    </location>
</feature>
<evidence type="ECO:0000259" key="5">
    <source>
        <dbReference type="Pfam" id="PF08241"/>
    </source>
</evidence>
<evidence type="ECO:0000313" key="7">
    <source>
        <dbReference type="Proteomes" id="UP001499974"/>
    </source>
</evidence>
<evidence type="ECO:0000313" key="6">
    <source>
        <dbReference type="EMBL" id="GAA4702181.1"/>
    </source>
</evidence>
<dbReference type="Proteomes" id="UP001499974">
    <property type="component" value="Unassembled WGS sequence"/>
</dbReference>
<keyword evidence="7" id="KW-1185">Reference proteome</keyword>
<feature type="compositionally biased region" description="Acidic residues" evidence="4">
    <location>
        <begin position="266"/>
        <end position="275"/>
    </location>
</feature>
<keyword evidence="3" id="KW-0808">Transferase</keyword>
<dbReference type="Gene3D" id="3.40.50.150">
    <property type="entry name" value="Vaccinia Virus protein VP39"/>
    <property type="match status" value="1"/>
</dbReference>
<dbReference type="InterPro" id="IPR051052">
    <property type="entry name" value="Diverse_substrate_MTase"/>
</dbReference>
<sequence>MAPMSDQPSPARSFGSVADAYDRGRPGYPAEAAAWLVGQEPVTVLEIGAGTGKLTEALVALGHDVHATDPDDAMLAVLRTRLPDVPTSVASAEELPAADASYDVVVSGQAFHWFDHDRALPEIARVLRPGGQLALVWNKRDEQIPWVRKLGRIIGSQDQLRSAGPLEASPYFADVEDATFRHWQTIDRTSVQDLALSRSNLATMDEAARQTKLAEVVALYDDYGRGMDGMQLPYLASCFRATVARRPESTPSDASTPSAGTKPAESDDVLLIDFS</sequence>
<dbReference type="InterPro" id="IPR013216">
    <property type="entry name" value="Methyltransf_11"/>
</dbReference>
<comment type="caution">
    <text evidence="6">The sequence shown here is derived from an EMBL/GenBank/DDBJ whole genome shotgun (WGS) entry which is preliminary data.</text>
</comment>
<name>A0ABP8X788_9ACTN</name>
<dbReference type="CDD" id="cd02440">
    <property type="entry name" value="AdoMet_MTases"/>
    <property type="match status" value="1"/>
</dbReference>
<dbReference type="PANTHER" id="PTHR44942:SF4">
    <property type="entry name" value="METHYLTRANSFERASE TYPE 11 DOMAIN-CONTAINING PROTEIN"/>
    <property type="match status" value="1"/>
</dbReference>
<accession>A0ABP8X788</accession>
<comment type="similarity">
    <text evidence="1">Belongs to the methyltransferase superfamily.</text>
</comment>
<dbReference type="Pfam" id="PF08241">
    <property type="entry name" value="Methyltransf_11"/>
    <property type="match status" value="1"/>
</dbReference>
<evidence type="ECO:0000256" key="3">
    <source>
        <dbReference type="ARBA" id="ARBA00022679"/>
    </source>
</evidence>
<reference evidence="7" key="1">
    <citation type="journal article" date="2019" name="Int. J. Syst. Evol. Microbiol.">
        <title>The Global Catalogue of Microorganisms (GCM) 10K type strain sequencing project: providing services to taxonomists for standard genome sequencing and annotation.</title>
        <authorList>
            <consortium name="The Broad Institute Genomics Platform"/>
            <consortium name="The Broad Institute Genome Sequencing Center for Infectious Disease"/>
            <person name="Wu L."/>
            <person name="Ma J."/>
        </authorList>
    </citation>
    <scope>NUCLEOTIDE SEQUENCE [LARGE SCALE GENOMIC DNA]</scope>
    <source>
        <strain evidence="7">JCM 18531</strain>
    </source>
</reference>
<feature type="region of interest" description="Disordered" evidence="4">
    <location>
        <begin position="246"/>
        <end position="275"/>
    </location>
</feature>
<dbReference type="PANTHER" id="PTHR44942">
    <property type="entry name" value="METHYLTRANSF_11 DOMAIN-CONTAINING PROTEIN"/>
    <property type="match status" value="1"/>
</dbReference>
<dbReference type="EMBL" id="BAABKM010000002">
    <property type="protein sequence ID" value="GAA4702181.1"/>
    <property type="molecule type" value="Genomic_DNA"/>
</dbReference>
<evidence type="ECO:0000256" key="2">
    <source>
        <dbReference type="ARBA" id="ARBA00022603"/>
    </source>
</evidence>
<keyword evidence="2 6" id="KW-0489">Methyltransferase</keyword>
<evidence type="ECO:0000256" key="4">
    <source>
        <dbReference type="SAM" id="MobiDB-lite"/>
    </source>
</evidence>
<dbReference type="InterPro" id="IPR029063">
    <property type="entry name" value="SAM-dependent_MTases_sf"/>
</dbReference>
<protein>
    <submittedName>
        <fullName evidence="6">Class I SAM-dependent methyltransferase</fullName>
    </submittedName>
</protein>
<gene>
    <name evidence="6" type="ORF">GCM10023349_19190</name>
</gene>
<feature type="compositionally biased region" description="Polar residues" evidence="4">
    <location>
        <begin position="249"/>
        <end position="259"/>
    </location>
</feature>
<proteinExistence type="inferred from homology"/>
<dbReference type="GO" id="GO:0008168">
    <property type="term" value="F:methyltransferase activity"/>
    <property type="evidence" value="ECO:0007669"/>
    <property type="project" value="UniProtKB-KW"/>
</dbReference>
<evidence type="ECO:0000256" key="1">
    <source>
        <dbReference type="ARBA" id="ARBA00008361"/>
    </source>
</evidence>
<dbReference type="SUPFAM" id="SSF53335">
    <property type="entry name" value="S-adenosyl-L-methionine-dependent methyltransferases"/>
    <property type="match status" value="1"/>
</dbReference>
<dbReference type="GO" id="GO:0032259">
    <property type="term" value="P:methylation"/>
    <property type="evidence" value="ECO:0007669"/>
    <property type="project" value="UniProtKB-KW"/>
</dbReference>
<organism evidence="6 7">
    <name type="scientific">Nocardioides conyzicola</name>
    <dbReference type="NCBI Taxonomy" id="1651781"/>
    <lineage>
        <taxon>Bacteria</taxon>
        <taxon>Bacillati</taxon>
        <taxon>Actinomycetota</taxon>
        <taxon>Actinomycetes</taxon>
        <taxon>Propionibacteriales</taxon>
        <taxon>Nocardioidaceae</taxon>
        <taxon>Nocardioides</taxon>
    </lineage>
</organism>